<reference evidence="1 2" key="2">
    <citation type="submission" date="2009-02" db="EMBL/GenBank/DDBJ databases">
        <title>Draft genome sequence of Holdemania filiformis DSM 12042.</title>
        <authorList>
            <person name="Sudarsanam P."/>
            <person name="Ley R."/>
            <person name="Guruge J."/>
            <person name="Turnbaugh P.J."/>
            <person name="Mahowald M."/>
            <person name="Liep D."/>
            <person name="Gordon J."/>
        </authorList>
    </citation>
    <scope>NUCLEOTIDE SEQUENCE [LARGE SCALE GENOMIC DNA]</scope>
    <source>
        <strain evidence="1 2">DSM 12042</strain>
    </source>
</reference>
<dbReference type="PANTHER" id="PTHR42678">
    <property type="entry name" value="AMIDASE"/>
    <property type="match status" value="1"/>
</dbReference>
<protein>
    <recommendedName>
        <fullName evidence="3">Amidase domain-containing protein</fullName>
    </recommendedName>
</protein>
<dbReference type="EMBL" id="ACCF01000225">
    <property type="protein sequence ID" value="EEF66272.1"/>
    <property type="molecule type" value="Genomic_DNA"/>
</dbReference>
<evidence type="ECO:0000313" key="1">
    <source>
        <dbReference type="EMBL" id="EEF66272.1"/>
    </source>
</evidence>
<dbReference type="InterPro" id="IPR036928">
    <property type="entry name" value="AS_sf"/>
</dbReference>
<dbReference type="Gene3D" id="3.90.1300.10">
    <property type="entry name" value="Amidase signature (AS) domain"/>
    <property type="match status" value="1"/>
</dbReference>
<evidence type="ECO:0000313" key="2">
    <source>
        <dbReference type="Proteomes" id="UP000005950"/>
    </source>
</evidence>
<name>B9YCL3_9FIRM</name>
<feature type="non-terminal residue" evidence="1">
    <location>
        <position position="1"/>
    </location>
</feature>
<dbReference type="AlphaFoldDB" id="B9YCL3"/>
<reference evidence="1 2" key="1">
    <citation type="submission" date="2008-12" db="EMBL/GenBank/DDBJ databases">
        <authorList>
            <person name="Fulton L."/>
            <person name="Clifton S."/>
            <person name="Fulton B."/>
            <person name="Xu J."/>
            <person name="Minx P."/>
            <person name="Pepin K.H."/>
            <person name="Johnson M."/>
            <person name="Bhonagiri V."/>
            <person name="Nash W.E."/>
            <person name="Mardis E.R."/>
            <person name="Wilson R.K."/>
        </authorList>
    </citation>
    <scope>NUCLEOTIDE SEQUENCE [LARGE SCALE GENOMIC DNA]</scope>
    <source>
        <strain evidence="1 2">DSM 12042</strain>
    </source>
</reference>
<dbReference type="HOGENOM" id="CLU_1597979_0_0_9"/>
<sequence length="166" mass="18498">SLPQGRLNNLPVLEHEFKNGINAWLGSVRGCTAMRTLDDILAYNRRHAQTCLRYGQDLLESSNRTSGTLREADYLRQRLALTRQTRTEGIDRLLKEYQLDCLMTVKITGYAPIAGYPCAAVCAQSPDQGTPCSVLFISTAWSEETLITAAHALETKLCARHAPIFQ</sequence>
<proteinExistence type="predicted"/>
<dbReference type="PANTHER" id="PTHR42678:SF34">
    <property type="entry name" value="OS04G0183300 PROTEIN"/>
    <property type="match status" value="1"/>
</dbReference>
<dbReference type="eggNOG" id="COG0154">
    <property type="taxonomic scope" value="Bacteria"/>
</dbReference>
<comment type="caution">
    <text evidence="1">The sequence shown here is derived from an EMBL/GenBank/DDBJ whole genome shotgun (WGS) entry which is preliminary data.</text>
</comment>
<accession>B9YCL3</accession>
<evidence type="ECO:0008006" key="3">
    <source>
        <dbReference type="Google" id="ProtNLM"/>
    </source>
</evidence>
<dbReference type="STRING" id="545696.HOLDEFILI_03574"/>
<dbReference type="Proteomes" id="UP000005950">
    <property type="component" value="Unassembled WGS sequence"/>
</dbReference>
<organism evidence="1 2">
    <name type="scientific">Holdemania filiformis DSM 12042</name>
    <dbReference type="NCBI Taxonomy" id="545696"/>
    <lineage>
        <taxon>Bacteria</taxon>
        <taxon>Bacillati</taxon>
        <taxon>Bacillota</taxon>
        <taxon>Erysipelotrichia</taxon>
        <taxon>Erysipelotrichales</taxon>
        <taxon>Erysipelotrichaceae</taxon>
        <taxon>Holdemania</taxon>
    </lineage>
</organism>
<dbReference type="SUPFAM" id="SSF75304">
    <property type="entry name" value="Amidase signature (AS) enzymes"/>
    <property type="match status" value="1"/>
</dbReference>
<gene>
    <name evidence="1" type="ORF">HOLDEFILI_03574</name>
</gene>
<dbReference type="RefSeq" id="WP_006060724.1">
    <property type="nucleotide sequence ID" value="NZ_GG657561.1"/>
</dbReference>